<accession>A0A1W2H951</accession>
<evidence type="ECO:0000259" key="1">
    <source>
        <dbReference type="Pfam" id="PF20405"/>
    </source>
</evidence>
<dbReference type="Proteomes" id="UP000192333">
    <property type="component" value="Chromosome I"/>
</dbReference>
<protein>
    <submittedName>
        <fullName evidence="3">Uncharacterized protein</fullName>
    </submittedName>
</protein>
<dbReference type="AlphaFoldDB" id="A0A1W2H951"/>
<dbReference type="OrthoDB" id="695573at2"/>
<dbReference type="Pfam" id="PF20405">
    <property type="entry name" value="DUF6695"/>
    <property type="match status" value="1"/>
</dbReference>
<feature type="domain" description="Type VI secretion system effector TseH-like" evidence="2">
    <location>
        <begin position="12"/>
        <end position="168"/>
    </location>
</feature>
<dbReference type="RefSeq" id="WP_084122196.1">
    <property type="nucleotide sequence ID" value="NZ_LT838813.1"/>
</dbReference>
<dbReference type="STRING" id="758820.SAMN00777080_4045"/>
<gene>
    <name evidence="3" type="ORF">SAMN00777080_4045</name>
</gene>
<proteinExistence type="predicted"/>
<dbReference type="Pfam" id="PF25218">
    <property type="entry name" value="TseH"/>
    <property type="match status" value="1"/>
</dbReference>
<evidence type="ECO:0000313" key="4">
    <source>
        <dbReference type="Proteomes" id="UP000192333"/>
    </source>
</evidence>
<dbReference type="EMBL" id="LT838813">
    <property type="protein sequence ID" value="SMD45395.1"/>
    <property type="molecule type" value="Genomic_DNA"/>
</dbReference>
<keyword evidence="4" id="KW-1185">Reference proteome</keyword>
<dbReference type="InterPro" id="IPR046517">
    <property type="entry name" value="DUF6695"/>
</dbReference>
<reference evidence="4" key="1">
    <citation type="submission" date="2017-04" db="EMBL/GenBank/DDBJ databases">
        <authorList>
            <person name="Varghese N."/>
            <person name="Submissions S."/>
        </authorList>
    </citation>
    <scope>NUCLEOTIDE SEQUENCE [LARGE SCALE GENOMIC DNA]</scope>
    <source>
        <strain evidence="4">DSM 16537</strain>
    </source>
</reference>
<evidence type="ECO:0000259" key="2">
    <source>
        <dbReference type="Pfam" id="PF25218"/>
    </source>
</evidence>
<evidence type="ECO:0000313" key="3">
    <source>
        <dbReference type="EMBL" id="SMD45395.1"/>
    </source>
</evidence>
<name>A0A1W2H951_9BACT</name>
<feature type="domain" description="DUF6695" evidence="1">
    <location>
        <begin position="235"/>
        <end position="311"/>
    </location>
</feature>
<dbReference type="InterPro" id="IPR057382">
    <property type="entry name" value="TseH"/>
</dbReference>
<sequence>MDRHRYRPKDFAIVLAWPQTWCKQPGSWYDNLMAYFGVSKGHYYEVGHAAVVLIEGKTGRCQYFDFGRYHAPYQFGRVRGELTDPELEIRQPAKFDKNGEIANLKYILEELSKREACHGQGKLFASVCQINFRKAYQKALEMQESSPLPYGPFAIKGSNCSRFVNEVVKAGQPGIGIYLKLNFPKSFTPTPLGNVKSAGKVITVGNDDFQSPPKCNLLHQVLEAPQRYAAIPSSAKWLAGEGAGSWYDIKPIGSFFYCRRFDEKGRIEFSSVYEIEGKEFIHLHNGFSFGYPSHFQRITLIQKNKIFVLKNIGPLGDDLFQKVHCKVYPKIELDFIENMTLSSN</sequence>
<organism evidence="3 4">
    <name type="scientific">Aquiflexum balticum DSM 16537</name>
    <dbReference type="NCBI Taxonomy" id="758820"/>
    <lineage>
        <taxon>Bacteria</taxon>
        <taxon>Pseudomonadati</taxon>
        <taxon>Bacteroidota</taxon>
        <taxon>Cytophagia</taxon>
        <taxon>Cytophagales</taxon>
        <taxon>Cyclobacteriaceae</taxon>
        <taxon>Aquiflexum</taxon>
    </lineage>
</organism>